<protein>
    <submittedName>
        <fullName evidence="1">Uncharacterized protein</fullName>
    </submittedName>
</protein>
<keyword evidence="2" id="KW-1185">Reference proteome</keyword>
<organism evidence="1 2">
    <name type="scientific">Aquisphaera giovannonii</name>
    <dbReference type="NCBI Taxonomy" id="406548"/>
    <lineage>
        <taxon>Bacteria</taxon>
        <taxon>Pseudomonadati</taxon>
        <taxon>Planctomycetota</taxon>
        <taxon>Planctomycetia</taxon>
        <taxon>Isosphaerales</taxon>
        <taxon>Isosphaeraceae</taxon>
        <taxon>Aquisphaera</taxon>
    </lineage>
</organism>
<dbReference type="AlphaFoldDB" id="A0A5B9WDE9"/>
<dbReference type="OrthoDB" id="273561at2"/>
<name>A0A5B9WDE9_9BACT</name>
<reference evidence="1 2" key="1">
    <citation type="submission" date="2019-08" db="EMBL/GenBank/DDBJ databases">
        <title>Deep-cultivation of Planctomycetes and their phenomic and genomic characterization uncovers novel biology.</title>
        <authorList>
            <person name="Wiegand S."/>
            <person name="Jogler M."/>
            <person name="Boedeker C."/>
            <person name="Pinto D."/>
            <person name="Vollmers J."/>
            <person name="Rivas-Marin E."/>
            <person name="Kohn T."/>
            <person name="Peeters S.H."/>
            <person name="Heuer A."/>
            <person name="Rast P."/>
            <person name="Oberbeckmann S."/>
            <person name="Bunk B."/>
            <person name="Jeske O."/>
            <person name="Meyerdierks A."/>
            <person name="Storesund J.E."/>
            <person name="Kallscheuer N."/>
            <person name="Luecker S."/>
            <person name="Lage O.M."/>
            <person name="Pohl T."/>
            <person name="Merkel B.J."/>
            <person name="Hornburger P."/>
            <person name="Mueller R.-W."/>
            <person name="Bruemmer F."/>
            <person name="Labrenz M."/>
            <person name="Spormann A.M."/>
            <person name="Op den Camp H."/>
            <person name="Overmann J."/>
            <person name="Amann R."/>
            <person name="Jetten M.S.M."/>
            <person name="Mascher T."/>
            <person name="Medema M.H."/>
            <person name="Devos D.P."/>
            <person name="Kaster A.-K."/>
            <person name="Ovreas L."/>
            <person name="Rohde M."/>
            <person name="Galperin M.Y."/>
            <person name="Jogler C."/>
        </authorList>
    </citation>
    <scope>NUCLEOTIDE SEQUENCE [LARGE SCALE GENOMIC DNA]</scope>
    <source>
        <strain evidence="1 2">OJF2</strain>
    </source>
</reference>
<evidence type="ECO:0000313" key="1">
    <source>
        <dbReference type="EMBL" id="QEH38085.1"/>
    </source>
</evidence>
<gene>
    <name evidence="1" type="ORF">OJF2_66830</name>
</gene>
<dbReference type="RefSeq" id="WP_148597564.1">
    <property type="nucleotide sequence ID" value="NZ_CP042997.1"/>
</dbReference>
<dbReference type="KEGG" id="agv:OJF2_66830"/>
<accession>A0A5B9WDE9</accession>
<dbReference type="Proteomes" id="UP000324233">
    <property type="component" value="Chromosome"/>
</dbReference>
<dbReference type="EMBL" id="CP042997">
    <property type="protein sequence ID" value="QEH38085.1"/>
    <property type="molecule type" value="Genomic_DNA"/>
</dbReference>
<sequence length="171" mass="18690">MEPSASGPEAGGLGELRTESLLRSVEVYLGIAYPSGKIPETVRRRLAWPEGPITGATLAKPPFEKSGRAADGSTPIFALRLGNERYPHMKLQIQPWTNHAGFLLSVNTHDQVAGLDVGTADAQAFRELQAENQRMKEAIESAWEKAGLPTFLQYLREYLASREADLQAGSQ</sequence>
<evidence type="ECO:0000313" key="2">
    <source>
        <dbReference type="Proteomes" id="UP000324233"/>
    </source>
</evidence>
<proteinExistence type="predicted"/>